<dbReference type="InterPro" id="IPR022813">
    <property type="entry name" value="SecD/SecF_arch_bac"/>
</dbReference>
<evidence type="ECO:0000256" key="5">
    <source>
        <dbReference type="ARBA" id="ARBA00022927"/>
    </source>
</evidence>
<comment type="subcellular location">
    <subcellularLocation>
        <location evidence="1 9">Cell membrane</location>
        <topology evidence="1 9">Multi-pass membrane protein</topology>
    </subcellularLocation>
</comment>
<feature type="transmembrane region" description="Helical" evidence="9">
    <location>
        <begin position="55"/>
        <end position="73"/>
    </location>
</feature>
<proteinExistence type="inferred from homology"/>
<dbReference type="InterPro" id="IPR055344">
    <property type="entry name" value="SecD_SecF_C_bact"/>
</dbReference>
<evidence type="ECO:0000256" key="10">
    <source>
        <dbReference type="SAM" id="MobiDB-lite"/>
    </source>
</evidence>
<dbReference type="InterPro" id="IPR022646">
    <property type="entry name" value="SecD/SecF_CS"/>
</dbReference>
<comment type="subunit">
    <text evidence="9">Forms a complex with SecD. Part of the essential Sec protein translocation apparatus which comprises SecA, SecYEG and auxiliary proteins SecDF. Other proteins may also be involved.</text>
</comment>
<feature type="transmembrane region" description="Helical" evidence="9">
    <location>
        <begin position="201"/>
        <end position="222"/>
    </location>
</feature>
<evidence type="ECO:0000256" key="1">
    <source>
        <dbReference type="ARBA" id="ARBA00004651"/>
    </source>
</evidence>
<evidence type="ECO:0000256" key="8">
    <source>
        <dbReference type="ARBA" id="ARBA00023136"/>
    </source>
</evidence>
<dbReference type="Gene3D" id="1.20.1640.10">
    <property type="entry name" value="Multidrug efflux transporter AcrB transmembrane domain"/>
    <property type="match status" value="1"/>
</dbReference>
<dbReference type="GO" id="GO:0005886">
    <property type="term" value="C:plasma membrane"/>
    <property type="evidence" value="ECO:0007669"/>
    <property type="project" value="UniProtKB-SubCell"/>
</dbReference>
<feature type="domain" description="Protein export membrane protein SecD/SecF C-terminal" evidence="11">
    <location>
        <begin position="159"/>
        <end position="340"/>
    </location>
</feature>
<dbReference type="HAMAP" id="MF_01464_B">
    <property type="entry name" value="SecF_B"/>
    <property type="match status" value="1"/>
</dbReference>
<dbReference type="STRING" id="417102.CA982_23605"/>
<dbReference type="SUPFAM" id="SSF82866">
    <property type="entry name" value="Multidrug efflux transporter AcrB transmembrane domain"/>
    <property type="match status" value="1"/>
</dbReference>
<dbReference type="AlphaFoldDB" id="A0A243Q3Z7"/>
<dbReference type="GO" id="GO:0065002">
    <property type="term" value="P:intracellular protein transmembrane transport"/>
    <property type="evidence" value="ECO:0007669"/>
    <property type="project" value="UniProtKB-UniRule"/>
</dbReference>
<dbReference type="OrthoDB" id="9774769at2"/>
<keyword evidence="3 9" id="KW-1003">Cell membrane</keyword>
<evidence type="ECO:0000256" key="6">
    <source>
        <dbReference type="ARBA" id="ARBA00022989"/>
    </source>
</evidence>
<evidence type="ECO:0000256" key="4">
    <source>
        <dbReference type="ARBA" id="ARBA00022692"/>
    </source>
</evidence>
<dbReference type="PANTHER" id="PTHR30081">
    <property type="entry name" value="PROTEIN-EXPORT MEMBRANE PROTEIN SEC"/>
    <property type="match status" value="1"/>
</dbReference>
<keyword evidence="5 9" id="KW-0653">Protein transport</keyword>
<feature type="transmembrane region" description="Helical" evidence="9">
    <location>
        <begin position="287"/>
        <end position="308"/>
    </location>
</feature>
<feature type="region of interest" description="Disordered" evidence="10">
    <location>
        <begin position="359"/>
        <end position="398"/>
    </location>
</feature>
<comment type="similarity">
    <text evidence="9">Belongs to the SecD/SecF family. SecF subfamily.</text>
</comment>
<gene>
    <name evidence="9" type="primary">secF</name>
    <name evidence="12" type="ORF">CA982_23605</name>
</gene>
<protein>
    <recommendedName>
        <fullName evidence="9">Protein-export membrane protein SecF</fullName>
    </recommendedName>
</protein>
<dbReference type="Pfam" id="PF07549">
    <property type="entry name" value="Sec_GG"/>
    <property type="match status" value="1"/>
</dbReference>
<dbReference type="GO" id="GO:0043952">
    <property type="term" value="P:protein transport by the Sec complex"/>
    <property type="evidence" value="ECO:0007669"/>
    <property type="project" value="UniProtKB-UniRule"/>
</dbReference>
<comment type="function">
    <text evidence="9">Part of the Sec protein translocase complex. Interacts with the SecYEG preprotein conducting channel. SecDF uses the proton motive force (PMF) to complete protein translocation after the ATP-dependent function of SecA.</text>
</comment>
<comment type="caution">
    <text evidence="12">The sequence shown here is derived from an EMBL/GenBank/DDBJ whole genome shotgun (WGS) entry which is preliminary data.</text>
</comment>
<dbReference type="GO" id="GO:0015450">
    <property type="term" value="F:protein-transporting ATPase activity"/>
    <property type="evidence" value="ECO:0007669"/>
    <property type="project" value="InterPro"/>
</dbReference>
<reference evidence="12 13" key="1">
    <citation type="submission" date="2017-05" db="EMBL/GenBank/DDBJ databases">
        <title>Biotechnological potential of actinobacteria isolated from South African environments.</title>
        <authorList>
            <person name="Le Roes-Hill M."/>
            <person name="Prins A."/>
            <person name="Durrell K.A."/>
        </authorList>
    </citation>
    <scope>NUCLEOTIDE SEQUENCE [LARGE SCALE GENOMIC DNA]</scope>
    <source>
        <strain evidence="12">BS2</strain>
    </source>
</reference>
<feature type="transmembrane region" description="Helical" evidence="9">
    <location>
        <begin position="314"/>
        <end position="338"/>
    </location>
</feature>
<dbReference type="Proteomes" id="UP000194632">
    <property type="component" value="Unassembled WGS sequence"/>
</dbReference>
<keyword evidence="6 9" id="KW-1133">Transmembrane helix</keyword>
<evidence type="ECO:0000256" key="7">
    <source>
        <dbReference type="ARBA" id="ARBA00023010"/>
    </source>
</evidence>
<dbReference type="RefSeq" id="WP_086537573.1">
    <property type="nucleotide sequence ID" value="NZ_NGFO01000041.1"/>
</dbReference>
<keyword evidence="7 9" id="KW-0811">Translocation</keyword>
<name>A0A243Q3Z7_9ACTN</name>
<accession>A0A243Q3Z7</accession>
<sequence length="398" mass="42767">MTGPDNKATGDSAVLDADKAQPGADADFVADRNRSFLSRLYTGTGAFEIVGRRRMWYGVTAAILLICLASIGIRGFTLGIDFEGGTQMSVPVVSSEITAESVEKVVTESLGEAPESVQTAGAGGSQTIQVRTETLDLAQAESVTRALAAEFGPELAPAEVSISDVSSTWGSEITQRMLIALAVFLVIVFVYIAVRFDREMSIAAMGSLFFDLICTAGIYSLVGWEVTPATVIGLLTILGFSIYDTVVVFDKIAENTRSVLQTTRRTYAEQANLGVNQTLMRSINTTVISVLPIIALMIIAVWLLGVGTLKDLGLIQLVGVLVGTFSSVFLAAPLLATLKERRPDIARHTEKVLRRRAAVEAGKPVGEARPSRTHRRSESVDTDDADRAVPTGKRRRNR</sequence>
<keyword evidence="13" id="KW-1185">Reference proteome</keyword>
<dbReference type="InterPro" id="IPR022645">
    <property type="entry name" value="SecD/SecF_bac"/>
</dbReference>
<dbReference type="NCBIfam" id="TIGR00966">
    <property type="entry name" value="transloc_SecF"/>
    <property type="match status" value="1"/>
</dbReference>
<dbReference type="InterPro" id="IPR005665">
    <property type="entry name" value="SecF_bac"/>
</dbReference>
<keyword evidence="4 9" id="KW-0812">Transmembrane</keyword>
<dbReference type="EMBL" id="NGFO01000041">
    <property type="protein sequence ID" value="OUC76087.1"/>
    <property type="molecule type" value="Genomic_DNA"/>
</dbReference>
<organism evidence="12 13">
    <name type="scientific">Gordonia lacunae</name>
    <dbReference type="NCBI Taxonomy" id="417102"/>
    <lineage>
        <taxon>Bacteria</taxon>
        <taxon>Bacillati</taxon>
        <taxon>Actinomycetota</taxon>
        <taxon>Actinomycetes</taxon>
        <taxon>Mycobacteriales</taxon>
        <taxon>Gordoniaceae</taxon>
        <taxon>Gordonia</taxon>
    </lineage>
</organism>
<evidence type="ECO:0000256" key="9">
    <source>
        <dbReference type="HAMAP-Rule" id="MF_01464"/>
    </source>
</evidence>
<dbReference type="PANTHER" id="PTHR30081:SF8">
    <property type="entry name" value="PROTEIN TRANSLOCASE SUBUNIT SECF"/>
    <property type="match status" value="1"/>
</dbReference>
<evidence type="ECO:0000313" key="12">
    <source>
        <dbReference type="EMBL" id="OUC76087.1"/>
    </source>
</evidence>
<keyword evidence="8 9" id="KW-0472">Membrane</keyword>
<feature type="transmembrane region" description="Helical" evidence="9">
    <location>
        <begin position="173"/>
        <end position="194"/>
    </location>
</feature>
<feature type="transmembrane region" description="Helical" evidence="9">
    <location>
        <begin position="228"/>
        <end position="249"/>
    </location>
</feature>
<evidence type="ECO:0000313" key="13">
    <source>
        <dbReference type="Proteomes" id="UP000194632"/>
    </source>
</evidence>
<evidence type="ECO:0000259" key="11">
    <source>
        <dbReference type="Pfam" id="PF02355"/>
    </source>
</evidence>
<dbReference type="InterPro" id="IPR048634">
    <property type="entry name" value="SecD_SecF_C"/>
</dbReference>
<keyword evidence="2 9" id="KW-0813">Transport</keyword>
<dbReference type="NCBIfam" id="TIGR00916">
    <property type="entry name" value="2A0604s01"/>
    <property type="match status" value="1"/>
</dbReference>
<dbReference type="PRINTS" id="PR01755">
    <property type="entry name" value="SECFTRNLCASE"/>
</dbReference>
<evidence type="ECO:0000256" key="3">
    <source>
        <dbReference type="ARBA" id="ARBA00022475"/>
    </source>
</evidence>
<dbReference type="Pfam" id="PF02355">
    <property type="entry name" value="SecD_SecF_C"/>
    <property type="match status" value="1"/>
</dbReference>
<dbReference type="GO" id="GO:0006605">
    <property type="term" value="P:protein targeting"/>
    <property type="evidence" value="ECO:0007669"/>
    <property type="project" value="UniProtKB-UniRule"/>
</dbReference>
<evidence type="ECO:0000256" key="2">
    <source>
        <dbReference type="ARBA" id="ARBA00022448"/>
    </source>
</evidence>